<dbReference type="OrthoDB" id="2123952at2759"/>
<dbReference type="CDD" id="cd12148">
    <property type="entry name" value="fungal_TF_MHR"/>
    <property type="match status" value="1"/>
</dbReference>
<keyword evidence="6" id="KW-1185">Reference proteome</keyword>
<dbReference type="InterPro" id="IPR007219">
    <property type="entry name" value="XnlR_reg_dom"/>
</dbReference>
<reference evidence="5" key="1">
    <citation type="submission" date="2021-02" db="EMBL/GenBank/DDBJ databases">
        <title>Genome sequence Cadophora malorum strain M34.</title>
        <authorList>
            <person name="Stefanovic E."/>
            <person name="Vu D."/>
            <person name="Scully C."/>
            <person name="Dijksterhuis J."/>
            <person name="Roader J."/>
            <person name="Houbraken J."/>
        </authorList>
    </citation>
    <scope>NUCLEOTIDE SEQUENCE</scope>
    <source>
        <strain evidence="5">M34</strain>
    </source>
</reference>
<dbReference type="PROSITE" id="PS00463">
    <property type="entry name" value="ZN2_CY6_FUNGAL_1"/>
    <property type="match status" value="1"/>
</dbReference>
<sequence>MWQLQDDTAFDAGRSEQIRKDGHGYQGFINKSLFMKPSADKLQACDSCKKKKIRCDAALGSCTPCTKSNIECTFSQAKTKKGPRRPPGYKHVEKLEERLKRMECLLQAELRGGTSGEGHQFNADLPLDVVENSSRSKSPDSHSGMKRKRGKSVETPSSVERHVSVSPYVSGPIATRTPLNWSLTGSRELKPLPGRDAAQLLIQETFSSFNSAFPIFDTTTFQGAFESWYEDDSQESPAWRACLNVVFSFAHRFRAMKTGDTIEEDIHACGYLQNALALVGELSMLTNELMAVQALLGMAILLQGTPNAEPGSVLISMAVKLAQDMNLHRRGNHGVVSADLEQRKCVFWLLYIYDKDISIRTHNPPAQDDDDMDIDLPLETIDLNHSRLNEVNFYNNHIGLSIIQGQIYKRLLSTRAQRSSEIDRLRSAKDLISMLEGWNQSSPCMLLVENLNSIHESPSFFILLHSVILKFTYFHALDTVCHEVRTANLEKLLLEEARGSTQLLRLLPQGDFACIWFLLKIIVSACTVMLEHASLHKEPQDLVLVEPVFTLLDLLTHTSKAQDVAKIAESLTALKRKAELAAKNGVSVDEASGVGNKRIQSVEEFARRMQELSSEKCAAFRVAEFRDG</sequence>
<dbReference type="PANTHER" id="PTHR46910:SF25">
    <property type="entry name" value="ABC-TRANSPORTER-REGULATING TRANSCRIPTION FACTOR"/>
    <property type="match status" value="1"/>
</dbReference>
<protein>
    <recommendedName>
        <fullName evidence="4">Zn(2)-C6 fungal-type domain-containing protein</fullName>
    </recommendedName>
</protein>
<dbReference type="Gene3D" id="4.10.240.10">
    <property type="entry name" value="Zn(2)-C6 fungal-type DNA-binding domain"/>
    <property type="match status" value="1"/>
</dbReference>
<dbReference type="InterPro" id="IPR036864">
    <property type="entry name" value="Zn2-C6_fun-type_DNA-bd_sf"/>
</dbReference>
<evidence type="ECO:0000313" key="6">
    <source>
        <dbReference type="Proteomes" id="UP000664132"/>
    </source>
</evidence>
<dbReference type="AlphaFoldDB" id="A0A8H7TH78"/>
<evidence type="ECO:0000256" key="1">
    <source>
        <dbReference type="ARBA" id="ARBA00022723"/>
    </source>
</evidence>
<dbReference type="SMART" id="SM00066">
    <property type="entry name" value="GAL4"/>
    <property type="match status" value="1"/>
</dbReference>
<evidence type="ECO:0000256" key="2">
    <source>
        <dbReference type="ARBA" id="ARBA00023242"/>
    </source>
</evidence>
<dbReference type="GO" id="GO:0000981">
    <property type="term" value="F:DNA-binding transcription factor activity, RNA polymerase II-specific"/>
    <property type="evidence" value="ECO:0007669"/>
    <property type="project" value="InterPro"/>
</dbReference>
<organism evidence="5 6">
    <name type="scientific">Cadophora malorum</name>
    <dbReference type="NCBI Taxonomy" id="108018"/>
    <lineage>
        <taxon>Eukaryota</taxon>
        <taxon>Fungi</taxon>
        <taxon>Dikarya</taxon>
        <taxon>Ascomycota</taxon>
        <taxon>Pezizomycotina</taxon>
        <taxon>Leotiomycetes</taxon>
        <taxon>Helotiales</taxon>
        <taxon>Ploettnerulaceae</taxon>
        <taxon>Cadophora</taxon>
    </lineage>
</organism>
<dbReference type="GO" id="GO:0006351">
    <property type="term" value="P:DNA-templated transcription"/>
    <property type="evidence" value="ECO:0007669"/>
    <property type="project" value="InterPro"/>
</dbReference>
<dbReference type="EMBL" id="JAFJYH010000063">
    <property type="protein sequence ID" value="KAG4421549.1"/>
    <property type="molecule type" value="Genomic_DNA"/>
</dbReference>
<dbReference type="Pfam" id="PF00172">
    <property type="entry name" value="Zn_clus"/>
    <property type="match status" value="1"/>
</dbReference>
<evidence type="ECO:0000256" key="3">
    <source>
        <dbReference type="SAM" id="MobiDB-lite"/>
    </source>
</evidence>
<feature type="domain" description="Zn(2)-C6 fungal-type" evidence="4">
    <location>
        <begin position="44"/>
        <end position="74"/>
    </location>
</feature>
<dbReference type="GO" id="GO:0008270">
    <property type="term" value="F:zinc ion binding"/>
    <property type="evidence" value="ECO:0007669"/>
    <property type="project" value="InterPro"/>
</dbReference>
<dbReference type="Pfam" id="PF04082">
    <property type="entry name" value="Fungal_trans"/>
    <property type="match status" value="1"/>
</dbReference>
<comment type="caution">
    <text evidence="5">The sequence shown here is derived from an EMBL/GenBank/DDBJ whole genome shotgun (WGS) entry which is preliminary data.</text>
</comment>
<proteinExistence type="predicted"/>
<dbReference type="InterPro" id="IPR001138">
    <property type="entry name" value="Zn2Cys6_DnaBD"/>
</dbReference>
<dbReference type="GO" id="GO:0003677">
    <property type="term" value="F:DNA binding"/>
    <property type="evidence" value="ECO:0007669"/>
    <property type="project" value="InterPro"/>
</dbReference>
<dbReference type="Proteomes" id="UP000664132">
    <property type="component" value="Unassembled WGS sequence"/>
</dbReference>
<feature type="region of interest" description="Disordered" evidence="3">
    <location>
        <begin position="131"/>
        <end position="159"/>
    </location>
</feature>
<name>A0A8H7TH78_9HELO</name>
<dbReference type="InterPro" id="IPR050987">
    <property type="entry name" value="AtrR-like"/>
</dbReference>
<dbReference type="PANTHER" id="PTHR46910">
    <property type="entry name" value="TRANSCRIPTION FACTOR PDR1"/>
    <property type="match status" value="1"/>
</dbReference>
<keyword evidence="2" id="KW-0539">Nucleus</keyword>
<gene>
    <name evidence="5" type="ORF">IFR04_005276</name>
</gene>
<dbReference type="SMART" id="SM00906">
    <property type="entry name" value="Fungal_trans"/>
    <property type="match status" value="1"/>
</dbReference>
<evidence type="ECO:0000259" key="4">
    <source>
        <dbReference type="PROSITE" id="PS50048"/>
    </source>
</evidence>
<evidence type="ECO:0000313" key="5">
    <source>
        <dbReference type="EMBL" id="KAG4421549.1"/>
    </source>
</evidence>
<dbReference type="PROSITE" id="PS50048">
    <property type="entry name" value="ZN2_CY6_FUNGAL_2"/>
    <property type="match status" value="1"/>
</dbReference>
<dbReference type="CDD" id="cd00067">
    <property type="entry name" value="GAL4"/>
    <property type="match status" value="1"/>
</dbReference>
<dbReference type="SUPFAM" id="SSF57701">
    <property type="entry name" value="Zn2/Cys6 DNA-binding domain"/>
    <property type="match status" value="1"/>
</dbReference>
<keyword evidence="1" id="KW-0479">Metal-binding</keyword>
<accession>A0A8H7TH78</accession>